<feature type="transmembrane region" description="Helical" evidence="12">
    <location>
        <begin position="113"/>
        <end position="136"/>
    </location>
</feature>
<keyword evidence="7 12" id="KW-0812">Transmembrane</keyword>
<evidence type="ECO:0000256" key="1">
    <source>
        <dbReference type="ARBA" id="ARBA00004651"/>
    </source>
</evidence>
<feature type="domain" description="PTS EIIB type-1" evidence="13">
    <location>
        <begin position="4"/>
        <end position="86"/>
    </location>
</feature>
<keyword evidence="16" id="KW-1185">Reference proteome</keyword>
<evidence type="ECO:0000256" key="5">
    <source>
        <dbReference type="ARBA" id="ARBA00022679"/>
    </source>
</evidence>
<dbReference type="InterPro" id="IPR036878">
    <property type="entry name" value="Glu_permease_IIB"/>
</dbReference>
<dbReference type="GO" id="GO:0015771">
    <property type="term" value="P:trehalose transport"/>
    <property type="evidence" value="ECO:0007669"/>
    <property type="project" value="TreeGrafter"/>
</dbReference>
<evidence type="ECO:0000256" key="2">
    <source>
        <dbReference type="ARBA" id="ARBA00022448"/>
    </source>
</evidence>
<evidence type="ECO:0000256" key="9">
    <source>
        <dbReference type="ARBA" id="ARBA00022989"/>
    </source>
</evidence>
<dbReference type="RefSeq" id="WP_115269070.1">
    <property type="nucleotide sequence ID" value="NZ_CASFEE010000007.1"/>
</dbReference>
<gene>
    <name evidence="15" type="primary">bglF</name>
    <name evidence="15" type="ORF">NCTC10723_00523</name>
</gene>
<evidence type="ECO:0000313" key="16">
    <source>
        <dbReference type="Proteomes" id="UP000255328"/>
    </source>
</evidence>
<dbReference type="Pfam" id="PF02378">
    <property type="entry name" value="PTS_EIIC"/>
    <property type="match status" value="1"/>
</dbReference>
<evidence type="ECO:0000256" key="6">
    <source>
        <dbReference type="ARBA" id="ARBA00022683"/>
    </source>
</evidence>
<keyword evidence="4" id="KW-0762">Sugar transport</keyword>
<dbReference type="InterPro" id="IPR018113">
    <property type="entry name" value="PTrfase_EIIB_Cys"/>
</dbReference>
<feature type="active site" description="Phosphocysteine intermediate; for EIIB activity" evidence="11">
    <location>
        <position position="26"/>
    </location>
</feature>
<evidence type="ECO:0000256" key="8">
    <source>
        <dbReference type="ARBA" id="ARBA00022777"/>
    </source>
</evidence>
<evidence type="ECO:0000256" key="3">
    <source>
        <dbReference type="ARBA" id="ARBA00022475"/>
    </source>
</evidence>
<dbReference type="EMBL" id="UGGU01000003">
    <property type="protein sequence ID" value="STO31083.1"/>
    <property type="molecule type" value="Genomic_DNA"/>
</dbReference>
<feature type="transmembrane region" description="Helical" evidence="12">
    <location>
        <begin position="251"/>
        <end position="271"/>
    </location>
</feature>
<keyword evidence="2" id="KW-0813">Transport</keyword>
<keyword evidence="8" id="KW-0418">Kinase</keyword>
<feature type="transmembrane region" description="Helical" evidence="12">
    <location>
        <begin position="358"/>
        <end position="379"/>
    </location>
</feature>
<dbReference type="InterPro" id="IPR003352">
    <property type="entry name" value="PTS_EIIC"/>
</dbReference>
<evidence type="ECO:0000256" key="12">
    <source>
        <dbReference type="SAM" id="Phobius"/>
    </source>
</evidence>
<reference evidence="15 16" key="1">
    <citation type="submission" date="2018-06" db="EMBL/GenBank/DDBJ databases">
        <authorList>
            <consortium name="Pathogen Informatics"/>
            <person name="Doyle S."/>
        </authorList>
    </citation>
    <scope>NUCLEOTIDE SEQUENCE [LARGE SCALE GENOMIC DNA]</scope>
    <source>
        <strain evidence="15 16">NCTC10723</strain>
    </source>
</reference>
<keyword evidence="5" id="KW-0808">Transferase</keyword>
<dbReference type="GO" id="GO:0008982">
    <property type="term" value="F:protein-N(PI)-phosphohistidine-sugar phosphotransferase activity"/>
    <property type="evidence" value="ECO:0007669"/>
    <property type="project" value="InterPro"/>
</dbReference>
<evidence type="ECO:0000256" key="10">
    <source>
        <dbReference type="ARBA" id="ARBA00023136"/>
    </source>
</evidence>
<proteinExistence type="predicted"/>
<dbReference type="Gene3D" id="3.30.1360.60">
    <property type="entry name" value="Glucose permease domain IIB"/>
    <property type="match status" value="1"/>
</dbReference>
<evidence type="ECO:0000256" key="11">
    <source>
        <dbReference type="PROSITE-ProRule" id="PRU00421"/>
    </source>
</evidence>
<feature type="transmembrane region" description="Helical" evidence="12">
    <location>
        <begin position="429"/>
        <end position="452"/>
    </location>
</feature>
<dbReference type="FunFam" id="3.30.1360.60:FF:000001">
    <property type="entry name" value="PTS system glucose-specific IIBC component PtsG"/>
    <property type="match status" value="1"/>
</dbReference>
<sequence>MSYTELASKILEKVGGAENVNDVVHCMTRLRFDLKDFSLLDDEGLQKTRGVVGTVQKSGQYQVIIGNEVAYVYKELCKLGNFTVKKDTKIRTKKNQGIIPTLMDTISSIMAPVIPAIIGAAMLKVLLTLLTMANLIDTTGETYAILNVIGDGAFFFMPVLIAMSAANKFNTNPYYAVSIALVLLHPGFIKIMDMAKASGENIHFLNIIPVVTSNYSYSVIPIILGVWALSYVEPIVDKVTPAITKNFLKPLLVMLVIMPITIVVLGPLGAILGDLLSKVIYKFYDIFGFVAVGIIGGVYPFIVMAGMHHAFTPIKLGILATVGYEAFICIGELASNLAQGGAALAVAVKSKNRDFKQIAGSSAFSAIVAGITEPALYGVNVRLKRPMIGACCGAIAGGLFGGFMQMKCFGIATPSFVTVVQYVEPGRSFSIFIALLTMLIAVIVSFIVTYAIGFEDIVYEDEEERILERAETLDKESL</sequence>
<feature type="transmembrane region" description="Helical" evidence="12">
    <location>
        <begin position="174"/>
        <end position="192"/>
    </location>
</feature>
<dbReference type="GO" id="GO:0009401">
    <property type="term" value="P:phosphoenolpyruvate-dependent sugar phosphotransferase system"/>
    <property type="evidence" value="ECO:0007669"/>
    <property type="project" value="UniProtKB-KW"/>
</dbReference>
<evidence type="ECO:0000256" key="4">
    <source>
        <dbReference type="ARBA" id="ARBA00022597"/>
    </source>
</evidence>
<dbReference type="GO" id="GO:0005886">
    <property type="term" value="C:plasma membrane"/>
    <property type="evidence" value="ECO:0007669"/>
    <property type="project" value="UniProtKB-SubCell"/>
</dbReference>
<dbReference type="PROSITE" id="PS01035">
    <property type="entry name" value="PTS_EIIB_TYPE_1_CYS"/>
    <property type="match status" value="1"/>
</dbReference>
<evidence type="ECO:0000259" key="14">
    <source>
        <dbReference type="PROSITE" id="PS51103"/>
    </source>
</evidence>
<dbReference type="OrthoDB" id="92465at2"/>
<name>A0A377GW69_9FUSO</name>
<feature type="transmembrane region" description="Helical" evidence="12">
    <location>
        <begin position="204"/>
        <end position="230"/>
    </location>
</feature>
<keyword evidence="3" id="KW-1003">Cell membrane</keyword>
<evidence type="ECO:0000256" key="7">
    <source>
        <dbReference type="ARBA" id="ARBA00022692"/>
    </source>
</evidence>
<dbReference type="CDD" id="cd00212">
    <property type="entry name" value="PTS_IIB_glc"/>
    <property type="match status" value="1"/>
</dbReference>
<feature type="transmembrane region" description="Helical" evidence="12">
    <location>
        <begin position="142"/>
        <end position="162"/>
    </location>
</feature>
<dbReference type="InterPro" id="IPR001996">
    <property type="entry name" value="PTS_IIB_1"/>
</dbReference>
<dbReference type="AlphaFoldDB" id="A0A377GW69"/>
<dbReference type="Proteomes" id="UP000255328">
    <property type="component" value="Unassembled WGS sequence"/>
</dbReference>
<keyword evidence="9 12" id="KW-1133">Transmembrane helix</keyword>
<dbReference type="PANTHER" id="PTHR30175">
    <property type="entry name" value="PHOSPHOTRANSFERASE SYSTEM TRANSPORT PROTEIN"/>
    <property type="match status" value="1"/>
</dbReference>
<keyword evidence="6" id="KW-0598">Phosphotransferase system</keyword>
<dbReference type="Pfam" id="PF00367">
    <property type="entry name" value="PTS_EIIB"/>
    <property type="match status" value="1"/>
</dbReference>
<feature type="domain" description="PTS EIIC type-1" evidence="14">
    <location>
        <begin position="104"/>
        <end position="468"/>
    </location>
</feature>
<dbReference type="GO" id="GO:0016301">
    <property type="term" value="F:kinase activity"/>
    <property type="evidence" value="ECO:0007669"/>
    <property type="project" value="UniProtKB-KW"/>
</dbReference>
<feature type="transmembrane region" description="Helical" evidence="12">
    <location>
        <begin position="391"/>
        <end position="417"/>
    </location>
</feature>
<feature type="transmembrane region" description="Helical" evidence="12">
    <location>
        <begin position="283"/>
        <end position="304"/>
    </location>
</feature>
<dbReference type="SUPFAM" id="SSF55604">
    <property type="entry name" value="Glucose permease domain IIB"/>
    <property type="match status" value="1"/>
</dbReference>
<organism evidence="15 16">
    <name type="scientific">Fusobacterium necrogenes</name>
    <dbReference type="NCBI Taxonomy" id="858"/>
    <lineage>
        <taxon>Bacteria</taxon>
        <taxon>Fusobacteriati</taxon>
        <taxon>Fusobacteriota</taxon>
        <taxon>Fusobacteriia</taxon>
        <taxon>Fusobacteriales</taxon>
        <taxon>Fusobacteriaceae</taxon>
        <taxon>Fusobacterium</taxon>
    </lineage>
</organism>
<dbReference type="PANTHER" id="PTHR30175:SF1">
    <property type="entry name" value="PTS SYSTEM ARBUTIN-, CELLOBIOSE-, AND SALICIN-SPECIFIC EIIBC COMPONENT-RELATED"/>
    <property type="match status" value="1"/>
</dbReference>
<dbReference type="InterPro" id="IPR013013">
    <property type="entry name" value="PTS_EIIC_1"/>
</dbReference>
<dbReference type="InterPro" id="IPR050558">
    <property type="entry name" value="PTS_Sugar-Specific_Components"/>
</dbReference>
<keyword evidence="10 12" id="KW-0472">Membrane</keyword>
<dbReference type="GO" id="GO:0090589">
    <property type="term" value="F:protein-phosphocysteine-trehalose phosphotransferase system transporter activity"/>
    <property type="evidence" value="ECO:0007669"/>
    <property type="project" value="TreeGrafter"/>
</dbReference>
<comment type="subcellular location">
    <subcellularLocation>
        <location evidence="1">Cell membrane</location>
        <topology evidence="1">Multi-pass membrane protein</topology>
    </subcellularLocation>
</comment>
<evidence type="ECO:0000259" key="13">
    <source>
        <dbReference type="PROSITE" id="PS51098"/>
    </source>
</evidence>
<dbReference type="PROSITE" id="PS51103">
    <property type="entry name" value="PTS_EIIC_TYPE_1"/>
    <property type="match status" value="1"/>
</dbReference>
<accession>A0A377GW69</accession>
<protein>
    <submittedName>
        <fullName evidence="15">EIIBCA-Bgl</fullName>
    </submittedName>
</protein>
<evidence type="ECO:0000313" key="15">
    <source>
        <dbReference type="EMBL" id="STO31083.1"/>
    </source>
</evidence>
<dbReference type="PROSITE" id="PS51098">
    <property type="entry name" value="PTS_EIIB_TYPE_1"/>
    <property type="match status" value="1"/>
</dbReference>